<evidence type="ECO:0000313" key="2">
    <source>
        <dbReference type="RefSeq" id="XP_027362590.1"/>
    </source>
</evidence>
<accession>A0A8B8M232</accession>
<keyword evidence="1" id="KW-1185">Reference proteome</keyword>
<dbReference type="GeneID" id="113870194"/>
<dbReference type="RefSeq" id="XP_027362590.1">
    <property type="nucleotide sequence ID" value="XM_027506789.1"/>
</dbReference>
<reference evidence="2" key="2">
    <citation type="submission" date="2025-08" db="UniProtKB">
        <authorList>
            <consortium name="RefSeq"/>
        </authorList>
    </citation>
    <scope>IDENTIFICATION</scope>
    <source>
        <tissue evidence="2">Young leaves</tissue>
    </source>
</reference>
<dbReference type="KEGG" id="aprc:113870194"/>
<organism evidence="1 2">
    <name type="scientific">Abrus precatorius</name>
    <name type="common">Indian licorice</name>
    <name type="synonym">Glycine abrus</name>
    <dbReference type="NCBI Taxonomy" id="3816"/>
    <lineage>
        <taxon>Eukaryota</taxon>
        <taxon>Viridiplantae</taxon>
        <taxon>Streptophyta</taxon>
        <taxon>Embryophyta</taxon>
        <taxon>Tracheophyta</taxon>
        <taxon>Spermatophyta</taxon>
        <taxon>Magnoliopsida</taxon>
        <taxon>eudicotyledons</taxon>
        <taxon>Gunneridae</taxon>
        <taxon>Pentapetalae</taxon>
        <taxon>rosids</taxon>
        <taxon>fabids</taxon>
        <taxon>Fabales</taxon>
        <taxon>Fabaceae</taxon>
        <taxon>Papilionoideae</taxon>
        <taxon>50 kb inversion clade</taxon>
        <taxon>NPAAA clade</taxon>
        <taxon>indigoferoid/millettioid clade</taxon>
        <taxon>Abreae</taxon>
        <taxon>Abrus</taxon>
    </lineage>
</organism>
<dbReference type="AlphaFoldDB" id="A0A8B8M232"/>
<evidence type="ECO:0000313" key="1">
    <source>
        <dbReference type="Proteomes" id="UP000694853"/>
    </source>
</evidence>
<protein>
    <submittedName>
        <fullName evidence="2">Uncharacterized protein LOC113870194</fullName>
    </submittedName>
</protein>
<gene>
    <name evidence="2" type="primary">LOC113870194</name>
</gene>
<reference evidence="1" key="1">
    <citation type="journal article" date="2019" name="Toxins">
        <title>Detection of Abrin-Like and Prepropulchellin-Like Toxin Genes and Transcripts Using Whole Genome Sequencing and Full-Length Transcript Sequencing of Abrus precatorius.</title>
        <authorList>
            <person name="Hovde B.T."/>
            <person name="Daligault H.E."/>
            <person name="Hanschen E.R."/>
            <person name="Kunde Y.A."/>
            <person name="Johnson M.B."/>
            <person name="Starkenburg S.R."/>
            <person name="Johnson S.L."/>
        </authorList>
    </citation>
    <scope>NUCLEOTIDE SEQUENCE [LARGE SCALE GENOMIC DNA]</scope>
</reference>
<dbReference type="OrthoDB" id="786358at2759"/>
<dbReference type="Proteomes" id="UP000694853">
    <property type="component" value="Unplaced"/>
</dbReference>
<dbReference type="PANTHER" id="PTHR32246:SF66">
    <property type="entry name" value="C2 DOMAIN-CONTAINING PROTEIN"/>
    <property type="match status" value="1"/>
</dbReference>
<name>A0A8B8M232_ABRPR</name>
<sequence>MTTLEITVVSAEGLNKYSSYFNRITPLFALTVLPTHMVHRYDGRGPTREHVFRVPVDSTFFSDTYSCLHLQLFIKRRFVGPTQLASCLIPASDIGLLPPDSVRFLSYRLRARDGSRSHVIVNLSIRLQGWASPPLDTCRTVIGIPVTAVRSWHR</sequence>
<dbReference type="PANTHER" id="PTHR32246">
    <property type="entry name" value="INGRESSION PROTEIN FIC1"/>
    <property type="match status" value="1"/>
</dbReference>
<proteinExistence type="predicted"/>